<dbReference type="GeneID" id="18821240"/>
<reference evidence="4" key="1">
    <citation type="submission" date="2011-04" db="EMBL/GenBank/DDBJ databases">
        <title>Evolution of plant cell wall degrading machinery underlies the functional diversity of forest fungi.</title>
        <authorList>
            <consortium name="US DOE Joint Genome Institute (JGI-PGF)"/>
            <person name="Eastwood D.C."/>
            <person name="Floudas D."/>
            <person name="Binder M."/>
            <person name="Majcherczyk A."/>
            <person name="Schneider P."/>
            <person name="Aerts A."/>
            <person name="Asiegbu F.O."/>
            <person name="Baker S.E."/>
            <person name="Barry K."/>
            <person name="Bendiksby M."/>
            <person name="Blumentritt M."/>
            <person name="Coutinho P.M."/>
            <person name="Cullen D."/>
            <person name="Cullen D."/>
            <person name="Gathman A."/>
            <person name="Goodell B."/>
            <person name="Henrissat B."/>
            <person name="Ihrmark K."/>
            <person name="Kauserud H."/>
            <person name="Kohler A."/>
            <person name="LaButti K."/>
            <person name="Lapidus A."/>
            <person name="Lavin J.L."/>
            <person name="Lee Y.-H."/>
            <person name="Lindquist E."/>
            <person name="Lilly W."/>
            <person name="Lucas S."/>
            <person name="Morin E."/>
            <person name="Murat C."/>
            <person name="Oguiza J.A."/>
            <person name="Park J."/>
            <person name="Pisabarro A.G."/>
            <person name="Riley R."/>
            <person name="Rosling A."/>
            <person name="Salamov A."/>
            <person name="Schmidt O."/>
            <person name="Schmutz J."/>
            <person name="Skrede I."/>
            <person name="Stenlid J."/>
            <person name="Wiebenga A."/>
            <person name="Xie X."/>
            <person name="Kues U."/>
            <person name="Hibbett D.S."/>
            <person name="Hoffmeister D."/>
            <person name="Hogberg N."/>
            <person name="Martin F."/>
            <person name="Grigoriev I.V."/>
            <person name="Watkinson S.C."/>
        </authorList>
    </citation>
    <scope>NUCLEOTIDE SEQUENCE</scope>
    <source>
        <strain evidence="4">S7.9</strain>
    </source>
</reference>
<comment type="subcellular location">
    <subcellularLocation>
        <location evidence="2">Nucleus</location>
    </subcellularLocation>
</comment>
<sequence length="281" mass="31471">MSKRKQAASVDDDDSDVSLVDVDFEFFDPNPKLDYHALKRLLGQLLQADADLFHLHDLTELVLSQPLLGTTVKTDGIESDPYAFLTILNMHTHQNHPSIKALIEYAMLKSSPTPPLQAALLSLLGPDALNSPNHVGLVLSERLINMPVQVAPPMYRMLVDEMKWAVEDNEPFNFSHFLFITRIYKLSPEEEEAMQTASHTSKRQKPITTASAPSNGVYSFHPEDEYIQMMASHSVDYAFTNSQPREKESFGLDTGGRMMLVPASRLQELVDTLANVYKVPG</sequence>
<dbReference type="Pfam" id="PF13862">
    <property type="entry name" value="BCCIP"/>
    <property type="match status" value="1"/>
</dbReference>
<evidence type="ECO:0000256" key="1">
    <source>
        <dbReference type="ARBA" id="ARBA00006781"/>
    </source>
</evidence>
<dbReference type="AlphaFoldDB" id="F8PAY9"/>
<dbReference type="PIRSF" id="PIRSF028983">
    <property type="entry name" value="BCP1"/>
    <property type="match status" value="1"/>
</dbReference>
<dbReference type="EMBL" id="GL945443">
    <property type="protein sequence ID" value="EGO19429.1"/>
    <property type="molecule type" value="Genomic_DNA"/>
</dbReference>
<proteinExistence type="inferred from homology"/>
<dbReference type="PANTHER" id="PTHR13261">
    <property type="entry name" value="BRCA2 AND CDKN1A INTERACTING PROTEIN"/>
    <property type="match status" value="1"/>
</dbReference>
<dbReference type="KEGG" id="sla:SERLADRAFT_478826"/>
<comment type="similarity">
    <text evidence="1 2">Belongs to the BCP1 family.</text>
</comment>
<name>F8PAY9_SERL9</name>
<organism>
    <name type="scientific">Serpula lacrymans var. lacrymans (strain S7.9)</name>
    <name type="common">Dry rot fungus</name>
    <dbReference type="NCBI Taxonomy" id="578457"/>
    <lineage>
        <taxon>Eukaryota</taxon>
        <taxon>Fungi</taxon>
        <taxon>Dikarya</taxon>
        <taxon>Basidiomycota</taxon>
        <taxon>Agaricomycotina</taxon>
        <taxon>Agaricomycetes</taxon>
        <taxon>Agaricomycetidae</taxon>
        <taxon>Boletales</taxon>
        <taxon>Coniophorineae</taxon>
        <taxon>Serpulaceae</taxon>
        <taxon>Serpula</taxon>
    </lineage>
</organism>
<accession>F8PAY9</accession>
<dbReference type="PANTHER" id="PTHR13261:SF0">
    <property type="entry name" value="BRCA2 AND CDKN1A-INTERACTING PROTEIN"/>
    <property type="match status" value="1"/>
</dbReference>
<dbReference type="GO" id="GO:0015031">
    <property type="term" value="P:protein transport"/>
    <property type="evidence" value="ECO:0007669"/>
    <property type="project" value="UniProtKB-KW"/>
</dbReference>
<keyword evidence="2" id="KW-0653">Protein transport</keyword>
<comment type="function">
    <text evidence="2">Involved in nuclear export, actin cytoskeleton organization and vesicular transport.</text>
</comment>
<keyword evidence="2" id="KW-0813">Transport</keyword>
<dbReference type="Proteomes" id="UP000008064">
    <property type="component" value="Unassembled WGS sequence"/>
</dbReference>
<evidence type="ECO:0000256" key="2">
    <source>
        <dbReference type="PIRNR" id="PIRNR028983"/>
    </source>
</evidence>
<evidence type="ECO:0000313" key="4">
    <source>
        <dbReference type="EMBL" id="EGO19429.1"/>
    </source>
</evidence>
<dbReference type="InterPro" id="IPR025602">
    <property type="entry name" value="BCP1_family"/>
</dbReference>
<evidence type="ECO:0000256" key="3">
    <source>
        <dbReference type="SAM" id="MobiDB-lite"/>
    </source>
</evidence>
<dbReference type="OrthoDB" id="27543at2759"/>
<feature type="region of interest" description="Disordered" evidence="3">
    <location>
        <begin position="194"/>
        <end position="214"/>
    </location>
</feature>
<protein>
    <recommendedName>
        <fullName evidence="2">Protein BCP1</fullName>
    </recommendedName>
</protein>
<dbReference type="RefSeq" id="XP_007323562.1">
    <property type="nucleotide sequence ID" value="XM_007323500.1"/>
</dbReference>
<gene>
    <name evidence="4" type="ORF">SERLADRAFT_478826</name>
</gene>
<dbReference type="GO" id="GO:0005634">
    <property type="term" value="C:nucleus"/>
    <property type="evidence" value="ECO:0007669"/>
    <property type="project" value="UniProtKB-SubCell"/>
</dbReference>
<keyword evidence="2" id="KW-0539">Nucleus</keyword>
<dbReference type="HOGENOM" id="CLU_068770_2_0_1"/>